<dbReference type="GeneID" id="25918128"/>
<organism evidence="2 3">
    <name type="scientific">Sphaeroforma arctica JP610</name>
    <dbReference type="NCBI Taxonomy" id="667725"/>
    <lineage>
        <taxon>Eukaryota</taxon>
        <taxon>Ichthyosporea</taxon>
        <taxon>Ichthyophonida</taxon>
        <taxon>Sphaeroforma</taxon>
    </lineage>
</organism>
<feature type="non-terminal residue" evidence="2">
    <location>
        <position position="61"/>
    </location>
</feature>
<dbReference type="RefSeq" id="XP_014143758.1">
    <property type="nucleotide sequence ID" value="XM_014288283.1"/>
</dbReference>
<dbReference type="Proteomes" id="UP000054560">
    <property type="component" value="Unassembled WGS sequence"/>
</dbReference>
<accession>A0A0L0EZM4</accession>
<protein>
    <submittedName>
        <fullName evidence="2">Uncharacterized protein</fullName>
    </submittedName>
</protein>
<dbReference type="EMBL" id="KQ253046">
    <property type="protein sequence ID" value="KNC69856.1"/>
    <property type="molecule type" value="Genomic_DNA"/>
</dbReference>
<gene>
    <name evidence="2" type="ORF">SARC_17624</name>
</gene>
<reference evidence="2 3" key="1">
    <citation type="submission" date="2011-02" db="EMBL/GenBank/DDBJ databases">
        <title>The Genome Sequence of Sphaeroforma arctica JP610.</title>
        <authorList>
            <consortium name="The Broad Institute Genome Sequencing Platform"/>
            <person name="Russ C."/>
            <person name="Cuomo C."/>
            <person name="Young S.K."/>
            <person name="Zeng Q."/>
            <person name="Gargeya S."/>
            <person name="Alvarado L."/>
            <person name="Berlin A."/>
            <person name="Chapman S.B."/>
            <person name="Chen Z."/>
            <person name="Freedman E."/>
            <person name="Gellesch M."/>
            <person name="Goldberg J."/>
            <person name="Griggs A."/>
            <person name="Gujja S."/>
            <person name="Heilman E."/>
            <person name="Heiman D."/>
            <person name="Howarth C."/>
            <person name="Mehta T."/>
            <person name="Neiman D."/>
            <person name="Pearson M."/>
            <person name="Roberts A."/>
            <person name="Saif S."/>
            <person name="Shea T."/>
            <person name="Shenoy N."/>
            <person name="Sisk P."/>
            <person name="Stolte C."/>
            <person name="Sykes S."/>
            <person name="White J."/>
            <person name="Yandava C."/>
            <person name="Burger G."/>
            <person name="Gray M.W."/>
            <person name="Holland P.W.H."/>
            <person name="King N."/>
            <person name="Lang F.B.F."/>
            <person name="Roger A.J."/>
            <person name="Ruiz-Trillo I."/>
            <person name="Haas B."/>
            <person name="Nusbaum C."/>
            <person name="Birren B."/>
        </authorList>
    </citation>
    <scope>NUCLEOTIDE SEQUENCE [LARGE SCALE GENOMIC DNA]</scope>
    <source>
        <strain evidence="2 3">JP610</strain>
    </source>
</reference>
<evidence type="ECO:0000256" key="1">
    <source>
        <dbReference type="SAM" id="MobiDB-lite"/>
    </source>
</evidence>
<sequence length="61" mass="6537">MDVGSNTNKQSSSGSVPMVIRYLVTSLVKLCVDASVYARARPRHGEGDGSTPLGEWEKVTV</sequence>
<feature type="region of interest" description="Disordered" evidence="1">
    <location>
        <begin position="41"/>
        <end position="61"/>
    </location>
</feature>
<evidence type="ECO:0000313" key="2">
    <source>
        <dbReference type="EMBL" id="KNC69856.1"/>
    </source>
</evidence>
<evidence type="ECO:0000313" key="3">
    <source>
        <dbReference type="Proteomes" id="UP000054560"/>
    </source>
</evidence>
<dbReference type="AlphaFoldDB" id="A0A0L0EZM4"/>
<keyword evidence="3" id="KW-1185">Reference proteome</keyword>
<proteinExistence type="predicted"/>
<name>A0A0L0EZM4_9EUKA</name>